<dbReference type="Pfam" id="PF13419">
    <property type="entry name" value="HAD_2"/>
    <property type="match status" value="1"/>
</dbReference>
<dbReference type="GO" id="GO:0005829">
    <property type="term" value="C:cytosol"/>
    <property type="evidence" value="ECO:0007669"/>
    <property type="project" value="TreeGrafter"/>
</dbReference>
<dbReference type="InterPro" id="IPR023214">
    <property type="entry name" value="HAD_sf"/>
</dbReference>
<dbReference type="CDD" id="cd01427">
    <property type="entry name" value="HAD_like"/>
    <property type="match status" value="1"/>
</dbReference>
<dbReference type="PANTHER" id="PTHR43434">
    <property type="entry name" value="PHOSPHOGLYCOLATE PHOSPHATASE"/>
    <property type="match status" value="1"/>
</dbReference>
<gene>
    <name evidence="1" type="ORF">A45J_2379</name>
</gene>
<dbReference type="InterPro" id="IPR023198">
    <property type="entry name" value="PGP-like_dom2"/>
</dbReference>
<organism evidence="1">
    <name type="scientific">hot springs metagenome</name>
    <dbReference type="NCBI Taxonomy" id="433727"/>
    <lineage>
        <taxon>unclassified sequences</taxon>
        <taxon>metagenomes</taxon>
        <taxon>ecological metagenomes</taxon>
    </lineage>
</organism>
<dbReference type="Gene3D" id="1.10.150.240">
    <property type="entry name" value="Putative phosphatase, domain 2"/>
    <property type="match status" value="1"/>
</dbReference>
<protein>
    <submittedName>
        <fullName evidence="1">HAD family hydrolase</fullName>
    </submittedName>
</protein>
<reference evidence="1" key="1">
    <citation type="submission" date="2019-10" db="EMBL/GenBank/DDBJ databases">
        <title>Metagenomic sequencing of thiosulfate-disproportionating enrichment culture.</title>
        <authorList>
            <person name="Umezawa K."/>
            <person name="Kojima H."/>
            <person name="Fukui M."/>
        </authorList>
    </citation>
    <scope>NUCLEOTIDE SEQUENCE</scope>
    <source>
        <strain evidence="1">45J</strain>
    </source>
</reference>
<dbReference type="SFLD" id="SFLDG01129">
    <property type="entry name" value="C1.5:_HAD__Beta-PGM__Phosphata"/>
    <property type="match status" value="1"/>
</dbReference>
<accession>A0A5J4L2Z4</accession>
<dbReference type="AlphaFoldDB" id="A0A5J4L2Z4"/>
<sequence length="239" mass="27300">MIKAIIFDFDGVLVESVDIKTKAFAKLFESERKEIVEKIVDYHLKNAGVSRFEKFRYIYKEILERELTDEIFKALCKRFSELVVDEVVNAPYVKGAKEFLDAYSVVYDCYIASATPQEEIEEIIKRRNMMRYFKGIYGSPKKKVDIVREILTVNTSSLSPQSSVLSPYPSILPTQSSPLSPQSFVYVGDALSDYEATKDNLVNFIARINDNESIFANIDCIKVKDLCRLAEVIKELAKA</sequence>
<dbReference type="InterPro" id="IPR050155">
    <property type="entry name" value="HAD-like_hydrolase_sf"/>
</dbReference>
<comment type="caution">
    <text evidence="1">The sequence shown here is derived from an EMBL/GenBank/DDBJ whole genome shotgun (WGS) entry which is preliminary data.</text>
</comment>
<proteinExistence type="predicted"/>
<evidence type="ECO:0000313" key="1">
    <source>
        <dbReference type="EMBL" id="GER94615.1"/>
    </source>
</evidence>
<keyword evidence="1" id="KW-0378">Hydrolase</keyword>
<dbReference type="SUPFAM" id="SSF56784">
    <property type="entry name" value="HAD-like"/>
    <property type="match status" value="1"/>
</dbReference>
<dbReference type="PANTHER" id="PTHR43434:SF1">
    <property type="entry name" value="PHOSPHOGLYCOLATE PHOSPHATASE"/>
    <property type="match status" value="1"/>
</dbReference>
<dbReference type="GO" id="GO:0006281">
    <property type="term" value="P:DNA repair"/>
    <property type="evidence" value="ECO:0007669"/>
    <property type="project" value="TreeGrafter"/>
</dbReference>
<dbReference type="InterPro" id="IPR036412">
    <property type="entry name" value="HAD-like_sf"/>
</dbReference>
<dbReference type="InterPro" id="IPR041492">
    <property type="entry name" value="HAD_2"/>
</dbReference>
<dbReference type="Gene3D" id="3.40.50.1000">
    <property type="entry name" value="HAD superfamily/HAD-like"/>
    <property type="match status" value="1"/>
</dbReference>
<name>A0A5J4L2Z4_9ZZZZ</name>
<dbReference type="EMBL" id="BLAB01000001">
    <property type="protein sequence ID" value="GER94615.1"/>
    <property type="molecule type" value="Genomic_DNA"/>
</dbReference>
<dbReference type="SFLD" id="SFLDS00003">
    <property type="entry name" value="Haloacid_Dehalogenase"/>
    <property type="match status" value="1"/>
</dbReference>
<dbReference type="GO" id="GO:0008967">
    <property type="term" value="F:phosphoglycolate phosphatase activity"/>
    <property type="evidence" value="ECO:0007669"/>
    <property type="project" value="TreeGrafter"/>
</dbReference>